<feature type="domain" description="Cas12f1-like TNB" evidence="2">
    <location>
        <begin position="91"/>
        <end position="158"/>
    </location>
</feature>
<dbReference type="OrthoDB" id="2438399at2759"/>
<dbReference type="GO" id="GO:0003677">
    <property type="term" value="F:DNA binding"/>
    <property type="evidence" value="ECO:0007669"/>
    <property type="project" value="UniProtKB-KW"/>
</dbReference>
<dbReference type="Proteomes" id="UP000014254">
    <property type="component" value="Unassembled WGS sequence"/>
</dbReference>
<keyword evidence="4" id="KW-1185">Reference proteome</keyword>
<proteinExistence type="predicted"/>
<dbReference type="STRING" id="1220926.S2JPS5"/>
<accession>S2JPS5</accession>
<dbReference type="InParanoid" id="S2JPS5"/>
<dbReference type="OMA" id="FNTSKAC"/>
<dbReference type="VEuPathDB" id="FungiDB:HMPREF1544_00895"/>
<gene>
    <name evidence="3" type="ORF">HMPREF1544_00895</name>
</gene>
<keyword evidence="1" id="KW-0238">DNA-binding</keyword>
<dbReference type="InterPro" id="IPR010095">
    <property type="entry name" value="Cas12f1-like_TNB"/>
</dbReference>
<dbReference type="Pfam" id="PF07282">
    <property type="entry name" value="Cas12f1-like_TNB"/>
    <property type="match status" value="1"/>
</dbReference>
<dbReference type="AlphaFoldDB" id="S2JPS5"/>
<reference evidence="4" key="1">
    <citation type="submission" date="2013-05" db="EMBL/GenBank/DDBJ databases">
        <title>The Genome sequence of Mucor circinelloides f. circinelloides 1006PhL.</title>
        <authorList>
            <consortium name="The Broad Institute Genomics Platform"/>
            <person name="Cuomo C."/>
            <person name="Earl A."/>
            <person name="Findley K."/>
            <person name="Lee S.C."/>
            <person name="Walker B."/>
            <person name="Young S."/>
            <person name="Zeng Q."/>
            <person name="Gargeya S."/>
            <person name="Fitzgerald M."/>
            <person name="Haas B."/>
            <person name="Abouelleil A."/>
            <person name="Allen A.W."/>
            <person name="Alvarado L."/>
            <person name="Arachchi H.M."/>
            <person name="Berlin A.M."/>
            <person name="Chapman S.B."/>
            <person name="Gainer-Dewar J."/>
            <person name="Goldberg J."/>
            <person name="Griggs A."/>
            <person name="Gujja S."/>
            <person name="Hansen M."/>
            <person name="Howarth C."/>
            <person name="Imamovic A."/>
            <person name="Ireland A."/>
            <person name="Larimer J."/>
            <person name="McCowan C."/>
            <person name="Murphy C."/>
            <person name="Pearson M."/>
            <person name="Poon T.W."/>
            <person name="Priest M."/>
            <person name="Roberts A."/>
            <person name="Saif S."/>
            <person name="Shea T."/>
            <person name="Sisk P."/>
            <person name="Sykes S."/>
            <person name="Wortman J."/>
            <person name="Nusbaum C."/>
            <person name="Birren B."/>
        </authorList>
    </citation>
    <scope>NUCLEOTIDE SEQUENCE [LARGE SCALE GENOMIC DNA]</scope>
    <source>
        <strain evidence="4">1006PhL</strain>
    </source>
</reference>
<sequence length="184" mass="20512">MSEATFKSIILEKKRQVFESRKANAFEVVITQNLTSSVSCMLQTQQILLAQVAVKSESKPMKIPLIVFGAGMFGKDAVKLKGHRCGVVGKLFRTLKRREAEGRLIVTTIDEFKTSKTCNLCLSDGLTIIHTDNFKGVGVVCCHHCKQLWQRDINASNNMMTISKAVWSGQGRPQVFTPERHTSP</sequence>
<evidence type="ECO:0000256" key="1">
    <source>
        <dbReference type="ARBA" id="ARBA00023125"/>
    </source>
</evidence>
<evidence type="ECO:0000313" key="4">
    <source>
        <dbReference type="Proteomes" id="UP000014254"/>
    </source>
</evidence>
<evidence type="ECO:0000313" key="3">
    <source>
        <dbReference type="EMBL" id="EPB92326.1"/>
    </source>
</evidence>
<protein>
    <recommendedName>
        <fullName evidence="2">Cas12f1-like TNB domain-containing protein</fullName>
    </recommendedName>
</protein>
<dbReference type="EMBL" id="KE123901">
    <property type="protein sequence ID" value="EPB92326.1"/>
    <property type="molecule type" value="Genomic_DNA"/>
</dbReference>
<name>S2JPS5_MUCC1</name>
<organism evidence="3 4">
    <name type="scientific">Mucor circinelloides f. circinelloides (strain 1006PhL)</name>
    <name type="common">Mucormycosis agent</name>
    <name type="synonym">Calyptromyces circinelloides</name>
    <dbReference type="NCBI Taxonomy" id="1220926"/>
    <lineage>
        <taxon>Eukaryota</taxon>
        <taxon>Fungi</taxon>
        <taxon>Fungi incertae sedis</taxon>
        <taxon>Mucoromycota</taxon>
        <taxon>Mucoromycotina</taxon>
        <taxon>Mucoromycetes</taxon>
        <taxon>Mucorales</taxon>
        <taxon>Mucorineae</taxon>
        <taxon>Mucoraceae</taxon>
        <taxon>Mucor</taxon>
    </lineage>
</organism>
<evidence type="ECO:0000259" key="2">
    <source>
        <dbReference type="Pfam" id="PF07282"/>
    </source>
</evidence>
<dbReference type="eggNOG" id="ENOG502RAT5">
    <property type="taxonomic scope" value="Eukaryota"/>
</dbReference>